<accession>A0A4R5F6P9</accession>
<feature type="transmembrane region" description="Helical" evidence="1">
    <location>
        <begin position="9"/>
        <end position="26"/>
    </location>
</feature>
<proteinExistence type="predicted"/>
<keyword evidence="3" id="KW-1185">Reference proteome</keyword>
<dbReference type="InterPro" id="IPR025250">
    <property type="entry name" value="DUF4199"/>
</dbReference>
<protein>
    <submittedName>
        <fullName evidence="2">DUF4199 domain-containing protein</fullName>
    </submittedName>
</protein>
<dbReference type="RefSeq" id="WP_131916496.1">
    <property type="nucleotide sequence ID" value="NZ_SMLG01000007.1"/>
</dbReference>
<dbReference type="AlphaFoldDB" id="A0A4R5F6P9"/>
<evidence type="ECO:0000256" key="1">
    <source>
        <dbReference type="SAM" id="Phobius"/>
    </source>
</evidence>
<dbReference type="EMBL" id="SMLG01000007">
    <property type="protein sequence ID" value="TDE43544.1"/>
    <property type="molecule type" value="Genomic_DNA"/>
</dbReference>
<comment type="caution">
    <text evidence="2">The sequence shown here is derived from an EMBL/GenBank/DDBJ whole genome shotgun (WGS) entry which is preliminary data.</text>
</comment>
<sequence length="164" mass="18616">MINNIFKKGILGGIIVSIVMTSMVFYMKANPGQEPNAIIGFISMFLAFIFVILGIKQEREINNGVITFGKAFLTGLSISLVISTIYVLVWLVIYYNFFPDFMEKHSEMVLKHTNPEELAAKTTEMNQMKEWYKNPLMIILLTYMEILPIGIVVSLIGALILKKK</sequence>
<dbReference type="OrthoDB" id="6384283at2"/>
<reference evidence="2 3" key="1">
    <citation type="submission" date="2019-03" db="EMBL/GenBank/DDBJ databases">
        <title>Novel species of Flavobacterium.</title>
        <authorList>
            <person name="Liu Q."/>
            <person name="Xin Y.-H."/>
        </authorList>
    </citation>
    <scope>NUCLEOTIDE SEQUENCE [LARGE SCALE GENOMIC DNA]</scope>
    <source>
        <strain evidence="2 3">LB3P52</strain>
    </source>
</reference>
<feature type="transmembrane region" description="Helical" evidence="1">
    <location>
        <begin position="136"/>
        <end position="161"/>
    </location>
</feature>
<evidence type="ECO:0000313" key="2">
    <source>
        <dbReference type="EMBL" id="TDE43544.1"/>
    </source>
</evidence>
<dbReference type="Pfam" id="PF13858">
    <property type="entry name" value="DUF4199"/>
    <property type="match status" value="1"/>
</dbReference>
<keyword evidence="1" id="KW-1133">Transmembrane helix</keyword>
<keyword evidence="1" id="KW-0812">Transmembrane</keyword>
<keyword evidence="1" id="KW-0472">Membrane</keyword>
<feature type="transmembrane region" description="Helical" evidence="1">
    <location>
        <begin position="76"/>
        <end position="98"/>
    </location>
</feature>
<organism evidence="2 3">
    <name type="scientific">Flavobacterium rhamnosiphilum</name>
    <dbReference type="NCBI Taxonomy" id="2541724"/>
    <lineage>
        <taxon>Bacteria</taxon>
        <taxon>Pseudomonadati</taxon>
        <taxon>Bacteroidota</taxon>
        <taxon>Flavobacteriia</taxon>
        <taxon>Flavobacteriales</taxon>
        <taxon>Flavobacteriaceae</taxon>
        <taxon>Flavobacterium</taxon>
    </lineage>
</organism>
<feature type="transmembrane region" description="Helical" evidence="1">
    <location>
        <begin position="38"/>
        <end position="55"/>
    </location>
</feature>
<evidence type="ECO:0000313" key="3">
    <source>
        <dbReference type="Proteomes" id="UP000294814"/>
    </source>
</evidence>
<gene>
    <name evidence="2" type="ORF">E0I26_10860</name>
</gene>
<dbReference type="Proteomes" id="UP000294814">
    <property type="component" value="Unassembled WGS sequence"/>
</dbReference>
<name>A0A4R5F6P9_9FLAO</name>